<evidence type="ECO:0000256" key="1">
    <source>
        <dbReference type="SAM" id="MobiDB-lite"/>
    </source>
</evidence>
<dbReference type="STRING" id="1891926.Fuma_06266"/>
<proteinExistence type="predicted"/>
<dbReference type="Proteomes" id="UP000187735">
    <property type="component" value="Chromosome"/>
</dbReference>
<dbReference type="InterPro" id="IPR035099">
    <property type="entry name" value="Anthrax_toxin_C-terminal"/>
</dbReference>
<feature type="compositionally biased region" description="Polar residues" evidence="1">
    <location>
        <begin position="519"/>
        <end position="528"/>
    </location>
</feature>
<protein>
    <submittedName>
        <fullName evidence="3">Anthrax toxin LF subunit</fullName>
    </submittedName>
</protein>
<dbReference type="InterPro" id="IPR005165">
    <property type="entry name" value="Anthrax_toxin_edema_cen"/>
</dbReference>
<reference evidence="3 4" key="1">
    <citation type="journal article" date="2016" name="Front. Microbiol.">
        <title>Fuerstia marisgermanicae gen. nov., sp. nov., an Unusual Member of the Phylum Planctomycetes from the German Wadden Sea.</title>
        <authorList>
            <person name="Kohn T."/>
            <person name="Heuer A."/>
            <person name="Jogler M."/>
            <person name="Vollmers J."/>
            <person name="Boedeker C."/>
            <person name="Bunk B."/>
            <person name="Rast P."/>
            <person name="Borchert D."/>
            <person name="Glockner I."/>
            <person name="Freese H.M."/>
            <person name="Klenk H.P."/>
            <person name="Overmann J."/>
            <person name="Kaster A.K."/>
            <person name="Rohde M."/>
            <person name="Wiegand S."/>
            <person name="Jogler C."/>
        </authorList>
    </citation>
    <scope>NUCLEOTIDE SEQUENCE [LARGE SCALE GENOMIC DNA]</scope>
    <source>
        <strain evidence="3 4">NH11</strain>
    </source>
</reference>
<organism evidence="3 4">
    <name type="scientific">Fuerstiella marisgermanici</name>
    <dbReference type="NCBI Taxonomy" id="1891926"/>
    <lineage>
        <taxon>Bacteria</taxon>
        <taxon>Pseudomonadati</taxon>
        <taxon>Planctomycetota</taxon>
        <taxon>Planctomycetia</taxon>
        <taxon>Planctomycetales</taxon>
        <taxon>Planctomycetaceae</taxon>
        <taxon>Fuerstiella</taxon>
    </lineage>
</organism>
<evidence type="ECO:0000313" key="3">
    <source>
        <dbReference type="EMBL" id="APZ96596.1"/>
    </source>
</evidence>
<dbReference type="AlphaFoldDB" id="A0A1P8WRB0"/>
<dbReference type="GO" id="GO:0005576">
    <property type="term" value="C:extracellular region"/>
    <property type="evidence" value="ECO:0007669"/>
    <property type="project" value="InterPro"/>
</dbReference>
<dbReference type="GO" id="GO:0008294">
    <property type="term" value="F:calcium- and calmodulin-responsive adenylate cyclase activity"/>
    <property type="evidence" value="ECO:0007669"/>
    <property type="project" value="InterPro"/>
</dbReference>
<sequence>MDLQARKHRTFELFNFARVAHRNECQTNCHTPNSPRPSQRTFPDIRSVRREVAGMQTTTDPLARHTAHMDRMRKQPKLPQQPMYQGHQTKFKALQLVGDKLRAVTIIEQADQDFVANATPWELRFSTLTPQRDRLRATPVVDLNYMVVGHVVRVYNSQLSIPEKAVPDLSLLQDDGIPVYVDTNDMEGWRPLHTSNEMVYTVLVAIDGEVLNVIESSSAGYVEAVDCWLLDAVSVGGAVASIGKAAISRTVASLSRRAVEHGTRKTLTGRTVKRARELLSRATARVARGRTYIRATGMPPAHFKAMQDAASETRLIAVVRNTNVKCIPLIERGCPAKPLSIKANTSSVTGVVTGKTKQEFEIAIREGYYVVDVDGVARRTVVKGGKIQVEEQPLTGAFWKVEPGQFIHGGPPPKPLTGDYDLMGVFPTKSMGSNVSLRASNGNMVSDISGVYETQFRNVINSKKKLDRMRAMHGAQDQFAGFRGGATAFFPDGTVKYMDTAADVEAFYKSIGRQTAKGSYNSNTNSMSAPFDELAARRNGR</sequence>
<keyword evidence="4" id="KW-1185">Reference proteome</keyword>
<dbReference type="SUPFAM" id="SSF81298">
    <property type="entry name" value="Adenylylcyclase toxin (the edema factor)"/>
    <property type="match status" value="1"/>
</dbReference>
<name>A0A1P8WRB0_9PLAN</name>
<feature type="region of interest" description="Disordered" evidence="1">
    <location>
        <begin position="519"/>
        <end position="541"/>
    </location>
</feature>
<dbReference type="KEGG" id="fmr:Fuma_06266"/>
<feature type="domain" description="Anthrax toxin edema factor central" evidence="2">
    <location>
        <begin position="291"/>
        <end position="347"/>
    </location>
</feature>
<dbReference type="Pfam" id="PF03497">
    <property type="entry name" value="Anthrax_toxA"/>
    <property type="match status" value="1"/>
</dbReference>
<dbReference type="EMBL" id="CP017641">
    <property type="protein sequence ID" value="APZ96596.1"/>
    <property type="molecule type" value="Genomic_DNA"/>
</dbReference>
<evidence type="ECO:0000313" key="4">
    <source>
        <dbReference type="Proteomes" id="UP000187735"/>
    </source>
</evidence>
<gene>
    <name evidence="3" type="ORF">Fuma_06266</name>
</gene>
<accession>A0A1P8WRB0</accession>
<evidence type="ECO:0000259" key="2">
    <source>
        <dbReference type="Pfam" id="PF03497"/>
    </source>
</evidence>